<gene>
    <name evidence="1" type="ORF">GLOINDRAFT_31633</name>
</gene>
<sequence>MWRFNGIILKTDPLKRLDISTLEKIQEMKILRFLKNIQLRSVFKSGCGCGCRIDVNEEGSLFRSKIA</sequence>
<dbReference type="EMBL" id="KI289121">
    <property type="protein sequence ID" value="ESA08504.1"/>
    <property type="molecule type" value="Genomic_DNA"/>
</dbReference>
<organism evidence="1">
    <name type="scientific">Rhizophagus irregularis (strain DAOM 181602 / DAOM 197198 / MUCL 43194)</name>
    <name type="common">Arbuscular mycorrhizal fungus</name>
    <name type="synonym">Glomus intraradices</name>
    <dbReference type="NCBI Taxonomy" id="747089"/>
    <lineage>
        <taxon>Eukaryota</taxon>
        <taxon>Fungi</taxon>
        <taxon>Fungi incertae sedis</taxon>
        <taxon>Mucoromycota</taxon>
        <taxon>Glomeromycotina</taxon>
        <taxon>Glomeromycetes</taxon>
        <taxon>Glomerales</taxon>
        <taxon>Glomeraceae</taxon>
        <taxon>Rhizophagus</taxon>
    </lineage>
</organism>
<dbReference type="HOGENOM" id="CLU_2813687_0_0_1"/>
<name>U9TK20_RHIID</name>
<accession>U9TK20</accession>
<dbReference type="AlphaFoldDB" id="U9TK20"/>
<evidence type="ECO:0000313" key="1">
    <source>
        <dbReference type="EMBL" id="ESA08504.1"/>
    </source>
</evidence>
<proteinExistence type="predicted"/>
<reference evidence="1" key="1">
    <citation type="submission" date="2013-07" db="EMBL/GenBank/DDBJ databases">
        <title>The genome of an arbuscular mycorrhizal fungus provides insights into the evolution of the oldest plant symbiosis.</title>
        <authorList>
            <consortium name="DOE Joint Genome Institute"/>
            <person name="Tisserant E."/>
            <person name="Malbreil M."/>
            <person name="Kuo A."/>
            <person name="Kohler A."/>
            <person name="Symeonidi A."/>
            <person name="Balestrini R."/>
            <person name="Charron P."/>
            <person name="Duensing N."/>
            <person name="Frei-dit-Frey N."/>
            <person name="Gianinazzi-Pearson V."/>
            <person name="Gilbert B."/>
            <person name="Handa Y."/>
            <person name="Hijri M."/>
            <person name="Kaul R."/>
            <person name="Kawaguchi M."/>
            <person name="Krajinski F."/>
            <person name="Lammers P."/>
            <person name="Lapierre D."/>
            <person name="Masclaux F.G."/>
            <person name="Murat C."/>
            <person name="Morin E."/>
            <person name="Ndikumana S."/>
            <person name="Pagni M."/>
            <person name="Petitpierre D."/>
            <person name="Requena N."/>
            <person name="Rosikiewicz P."/>
            <person name="Riley R."/>
            <person name="Saito K."/>
            <person name="San Clemente H."/>
            <person name="Shapiro H."/>
            <person name="van Tuinen D."/>
            <person name="Becard G."/>
            <person name="Bonfante P."/>
            <person name="Paszkowski U."/>
            <person name="Shachar-Hill Y."/>
            <person name="Young J.P."/>
            <person name="Sanders I.R."/>
            <person name="Henrissat B."/>
            <person name="Rensing S.A."/>
            <person name="Grigoriev I.V."/>
            <person name="Corradi N."/>
            <person name="Roux C."/>
            <person name="Martin F."/>
        </authorList>
    </citation>
    <scope>NUCLEOTIDE SEQUENCE</scope>
    <source>
        <strain evidence="1">DAOM 197198</strain>
    </source>
</reference>
<protein>
    <submittedName>
        <fullName evidence="1">Uncharacterized protein</fullName>
    </submittedName>
</protein>